<dbReference type="PROSITE" id="PS51034">
    <property type="entry name" value="ZP_2"/>
    <property type="match status" value="1"/>
</dbReference>
<evidence type="ECO:0000313" key="4">
    <source>
        <dbReference type="EMBL" id="KIH69350.1"/>
    </source>
</evidence>
<dbReference type="AlphaFoldDB" id="A0A0C2H679"/>
<gene>
    <name evidence="4" type="ORF">ANCDUO_00318</name>
</gene>
<evidence type="ECO:0000256" key="1">
    <source>
        <dbReference type="ARBA" id="ARBA00022460"/>
    </source>
</evidence>
<accession>A0A0C2H679</accession>
<feature type="domain" description="ZP" evidence="3">
    <location>
        <begin position="31"/>
        <end position="149"/>
    </location>
</feature>
<keyword evidence="5" id="KW-1185">Reference proteome</keyword>
<evidence type="ECO:0000313" key="5">
    <source>
        <dbReference type="Proteomes" id="UP000054047"/>
    </source>
</evidence>
<dbReference type="Pfam" id="PF25057">
    <property type="entry name" value="CUT_N"/>
    <property type="match status" value="1"/>
</dbReference>
<dbReference type="EMBL" id="KN726175">
    <property type="protein sequence ID" value="KIH69350.1"/>
    <property type="molecule type" value="Genomic_DNA"/>
</dbReference>
<name>A0A0C2H679_9BILA</name>
<dbReference type="Proteomes" id="UP000054047">
    <property type="component" value="Unassembled WGS sequence"/>
</dbReference>
<evidence type="ECO:0000256" key="2">
    <source>
        <dbReference type="ARBA" id="ARBA00022729"/>
    </source>
</evidence>
<dbReference type="InterPro" id="IPR056953">
    <property type="entry name" value="CUT_N"/>
</dbReference>
<protein>
    <recommendedName>
        <fullName evidence="3">ZP domain-containing protein</fullName>
    </recommendedName>
</protein>
<dbReference type="InterPro" id="IPR001507">
    <property type="entry name" value="ZP_dom"/>
</dbReference>
<keyword evidence="2" id="KW-0732">Signal</keyword>
<dbReference type="GO" id="GO:0042302">
    <property type="term" value="F:structural constituent of cuticle"/>
    <property type="evidence" value="ECO:0007669"/>
    <property type="project" value="UniProtKB-KW"/>
</dbReference>
<keyword evidence="1" id="KW-0193">Cuticle</keyword>
<organism evidence="4 5">
    <name type="scientific">Ancylostoma duodenale</name>
    <dbReference type="NCBI Taxonomy" id="51022"/>
    <lineage>
        <taxon>Eukaryota</taxon>
        <taxon>Metazoa</taxon>
        <taxon>Ecdysozoa</taxon>
        <taxon>Nematoda</taxon>
        <taxon>Chromadorea</taxon>
        <taxon>Rhabditida</taxon>
        <taxon>Rhabditina</taxon>
        <taxon>Rhabditomorpha</taxon>
        <taxon>Strongyloidea</taxon>
        <taxon>Ancylostomatidae</taxon>
        <taxon>Ancylostomatinae</taxon>
        <taxon>Ancylostoma</taxon>
    </lineage>
</organism>
<sequence length="149" mass="17010">MALKGITTCDKRSVVGCESSVFRMECSPEVECGPDAIRIRGESEDIFEGQIFIKNQRRSEDCFVVYSVDDNTTLPEFTLSLTRIASCGIDMRRNPLRGLELFSVFVFAFHPSFVTAGDRAFAVHCLFQQQQITVSTRFDFIRYRPLFID</sequence>
<reference evidence="4 5" key="1">
    <citation type="submission" date="2013-12" db="EMBL/GenBank/DDBJ databases">
        <title>Draft genome of the parsitic nematode Ancylostoma duodenale.</title>
        <authorList>
            <person name="Mitreva M."/>
        </authorList>
    </citation>
    <scope>NUCLEOTIDE SEQUENCE [LARGE SCALE GENOMIC DNA]</scope>
    <source>
        <strain evidence="4 5">Zhejiang</strain>
    </source>
</reference>
<dbReference type="InterPro" id="IPR051962">
    <property type="entry name" value="Cuticlin"/>
</dbReference>
<dbReference type="PANTHER" id="PTHR22907:SF13">
    <property type="entry name" value="ZP DOMAIN-CONTAINING PROTEIN"/>
    <property type="match status" value="1"/>
</dbReference>
<proteinExistence type="predicted"/>
<dbReference type="OrthoDB" id="6432511at2759"/>
<evidence type="ECO:0000259" key="3">
    <source>
        <dbReference type="PROSITE" id="PS51034"/>
    </source>
</evidence>
<dbReference type="PANTHER" id="PTHR22907">
    <property type="entry name" value="GH04558P"/>
    <property type="match status" value="1"/>
</dbReference>